<dbReference type="InterPro" id="IPR035965">
    <property type="entry name" value="PAS-like_dom_sf"/>
</dbReference>
<feature type="domain" description="EAL" evidence="3">
    <location>
        <begin position="582"/>
        <end position="836"/>
    </location>
</feature>
<gene>
    <name evidence="5" type="ORF">GXW71_28395</name>
</gene>
<dbReference type="InterPro" id="IPR001610">
    <property type="entry name" value="PAC"/>
</dbReference>
<evidence type="ECO:0000313" key="5">
    <source>
        <dbReference type="EMBL" id="MBR0668306.1"/>
    </source>
</evidence>
<feature type="domain" description="PAC" evidence="2">
    <location>
        <begin position="193"/>
        <end position="247"/>
    </location>
</feature>
<dbReference type="CDD" id="cd01948">
    <property type="entry name" value="EAL"/>
    <property type="match status" value="1"/>
</dbReference>
<dbReference type="PROSITE" id="PS50883">
    <property type="entry name" value="EAL"/>
    <property type="match status" value="1"/>
</dbReference>
<dbReference type="InterPro" id="IPR043128">
    <property type="entry name" value="Rev_trsase/Diguanyl_cyclase"/>
</dbReference>
<dbReference type="SUPFAM" id="SSF55781">
    <property type="entry name" value="GAF domain-like"/>
    <property type="match status" value="1"/>
</dbReference>
<feature type="domain" description="PAC" evidence="2">
    <location>
        <begin position="74"/>
        <end position="124"/>
    </location>
</feature>
<sequence>MISCQDAGLQNIFLQALEQAIDAAVITDETGTIIFFNAAAERLWGYGRDEVLGRPIGCLVPKGDGNPADLVVGASRELRIRRKDGATRWGAVSLSRVAAHGRTILLGFVRDVTEEVARREELYLLSLVANETDRIVIVTGGDRRIVYVNRAFTEMFGYELAEVRGRWPIELLAGRRTDPKVLQHLRRRAGVERGFHEELITYSKSGEEIWVSTTVNTVLNADGTLKNIVAVLADITENKQIEALQRDVLEALAKDMPLPEIAAMICHRVEAIAAGVFCSILLVDQDGRLRPLAAPSLPEQYSEALNGLEIGPITGSCGTAAYLGIPVVVEDIATDPLWEAYKALALPLGLAACWSSPIKLRDGRVAGTFAFYFREKRGPSPWHEHVVNACTHLCALAIERHEAKTHIAQLAYFDTLTGLPNRARLHQLIDSLTHDPDAANAPIACLFLDIDHFKDVNDTLGHSTGDRLLIEVAQRLQNQLRPTDAVSRLGGDEFVFILPDCDADGAVAVAKRIIDALSAPLRVGALTLSVSVSIGISLYPDNGGDKETLLKHADAAMYQAKGAGRGTYRFFSPEMNRFAQERLILSAALREALAQDALELHYQPQLRTVDGKLHGVEALLRWTHPTLGSIAPERFIPLAEESGLIEAIGEWCLRTTCRQIAAWRAAGIDIGTVSVNLSSQHFRKRDLPRLIAALLDAHDVPPEMLTIEITESVMMDDRTATIETVRAVQALGVGLSMDDFGTGYSSLSSLTRLPISELKIDRSFVQELGQDEQAQAATQAVIRIGQSLGMMVIAEGVETEEQWHILKALRCQAAQGFLLSPALPAPALEAWLADHPATARTASHLDVAWSI</sequence>
<comment type="caution">
    <text evidence="5">The sequence shown here is derived from an EMBL/GenBank/DDBJ whole genome shotgun (WGS) entry which is preliminary data.</text>
</comment>
<dbReference type="CDD" id="cd01949">
    <property type="entry name" value="GGDEF"/>
    <property type="match status" value="1"/>
</dbReference>
<dbReference type="Pfam" id="PF13185">
    <property type="entry name" value="GAF_2"/>
    <property type="match status" value="1"/>
</dbReference>
<dbReference type="InterPro" id="IPR000700">
    <property type="entry name" value="PAS-assoc_C"/>
</dbReference>
<dbReference type="Gene3D" id="3.20.20.450">
    <property type="entry name" value="EAL domain"/>
    <property type="match status" value="1"/>
</dbReference>
<organism evidence="5 6">
    <name type="scientific">Plastoroseomonas hellenica</name>
    <dbReference type="NCBI Taxonomy" id="2687306"/>
    <lineage>
        <taxon>Bacteria</taxon>
        <taxon>Pseudomonadati</taxon>
        <taxon>Pseudomonadota</taxon>
        <taxon>Alphaproteobacteria</taxon>
        <taxon>Acetobacterales</taxon>
        <taxon>Acetobacteraceae</taxon>
        <taxon>Plastoroseomonas</taxon>
    </lineage>
</organism>
<keyword evidence="6" id="KW-1185">Reference proteome</keyword>
<dbReference type="PROSITE" id="PS50113">
    <property type="entry name" value="PAC"/>
    <property type="match status" value="2"/>
</dbReference>
<dbReference type="InterPro" id="IPR003018">
    <property type="entry name" value="GAF"/>
</dbReference>
<feature type="domain" description="PAS" evidence="1">
    <location>
        <begin position="121"/>
        <end position="166"/>
    </location>
</feature>
<protein>
    <submittedName>
        <fullName evidence="5">EAL domain-containing protein</fullName>
    </submittedName>
</protein>
<dbReference type="SUPFAM" id="SSF55073">
    <property type="entry name" value="Nucleotide cyclase"/>
    <property type="match status" value="1"/>
</dbReference>
<dbReference type="NCBIfam" id="TIGR00254">
    <property type="entry name" value="GGDEF"/>
    <property type="match status" value="1"/>
</dbReference>
<dbReference type="InterPro" id="IPR000160">
    <property type="entry name" value="GGDEF_dom"/>
</dbReference>
<dbReference type="Gene3D" id="3.30.450.20">
    <property type="entry name" value="PAS domain"/>
    <property type="match status" value="2"/>
</dbReference>
<dbReference type="SMART" id="SM00065">
    <property type="entry name" value="GAF"/>
    <property type="match status" value="1"/>
</dbReference>
<dbReference type="PANTHER" id="PTHR44757:SF2">
    <property type="entry name" value="BIOFILM ARCHITECTURE MAINTENANCE PROTEIN MBAA"/>
    <property type="match status" value="1"/>
</dbReference>
<dbReference type="NCBIfam" id="TIGR00229">
    <property type="entry name" value="sensory_box"/>
    <property type="match status" value="2"/>
</dbReference>
<dbReference type="InterPro" id="IPR001633">
    <property type="entry name" value="EAL_dom"/>
</dbReference>
<dbReference type="Gene3D" id="3.30.450.40">
    <property type="match status" value="1"/>
</dbReference>
<dbReference type="InterPro" id="IPR035919">
    <property type="entry name" value="EAL_sf"/>
</dbReference>
<dbReference type="PROSITE" id="PS50887">
    <property type="entry name" value="GGDEF"/>
    <property type="match status" value="1"/>
</dbReference>
<dbReference type="InterPro" id="IPR029016">
    <property type="entry name" value="GAF-like_dom_sf"/>
</dbReference>
<dbReference type="EMBL" id="JAAGBB010000053">
    <property type="protein sequence ID" value="MBR0668306.1"/>
    <property type="molecule type" value="Genomic_DNA"/>
</dbReference>
<evidence type="ECO:0000313" key="6">
    <source>
        <dbReference type="Proteomes" id="UP001196870"/>
    </source>
</evidence>
<dbReference type="PIRSF" id="PIRSF005925">
    <property type="entry name" value="Dos"/>
    <property type="match status" value="1"/>
</dbReference>
<dbReference type="SMART" id="SM00091">
    <property type="entry name" value="PAS"/>
    <property type="match status" value="2"/>
</dbReference>
<dbReference type="SUPFAM" id="SSF55785">
    <property type="entry name" value="PYP-like sensor domain (PAS domain)"/>
    <property type="match status" value="2"/>
</dbReference>
<feature type="domain" description="PAS" evidence="1">
    <location>
        <begin position="9"/>
        <end position="54"/>
    </location>
</feature>
<dbReference type="SMART" id="SM00086">
    <property type="entry name" value="PAC"/>
    <property type="match status" value="2"/>
</dbReference>
<feature type="domain" description="GGDEF" evidence="4">
    <location>
        <begin position="441"/>
        <end position="573"/>
    </location>
</feature>
<proteinExistence type="predicted"/>
<dbReference type="InterPro" id="IPR052155">
    <property type="entry name" value="Biofilm_reg_signaling"/>
</dbReference>
<reference evidence="6" key="1">
    <citation type="journal article" date="2021" name="Syst. Appl. Microbiol.">
        <title>Roseomonas hellenica sp. nov., isolated from roots of wild-growing Alkanna tinctoria.</title>
        <authorList>
            <person name="Rat A."/>
            <person name="Naranjo H.D."/>
            <person name="Lebbe L."/>
            <person name="Cnockaert M."/>
            <person name="Krigas N."/>
            <person name="Grigoriadou K."/>
            <person name="Maloupa E."/>
            <person name="Willems A."/>
        </authorList>
    </citation>
    <scope>NUCLEOTIDE SEQUENCE [LARGE SCALE GENOMIC DNA]</scope>
    <source>
        <strain evidence="6">LMG 31523</strain>
    </source>
</reference>
<dbReference type="Proteomes" id="UP001196870">
    <property type="component" value="Unassembled WGS sequence"/>
</dbReference>
<evidence type="ECO:0000259" key="1">
    <source>
        <dbReference type="PROSITE" id="PS50112"/>
    </source>
</evidence>
<dbReference type="SMART" id="SM00052">
    <property type="entry name" value="EAL"/>
    <property type="match status" value="1"/>
</dbReference>
<dbReference type="InterPro" id="IPR000014">
    <property type="entry name" value="PAS"/>
</dbReference>
<dbReference type="SMART" id="SM00267">
    <property type="entry name" value="GGDEF"/>
    <property type="match status" value="1"/>
</dbReference>
<dbReference type="CDD" id="cd00130">
    <property type="entry name" value="PAS"/>
    <property type="match status" value="2"/>
</dbReference>
<dbReference type="InterPro" id="IPR029787">
    <property type="entry name" value="Nucleotide_cyclase"/>
</dbReference>
<dbReference type="Pfam" id="PF13426">
    <property type="entry name" value="PAS_9"/>
    <property type="match status" value="2"/>
</dbReference>
<name>A0ABS5F746_9PROT</name>
<dbReference type="PANTHER" id="PTHR44757">
    <property type="entry name" value="DIGUANYLATE CYCLASE DGCP"/>
    <property type="match status" value="1"/>
</dbReference>
<evidence type="ECO:0000259" key="3">
    <source>
        <dbReference type="PROSITE" id="PS50883"/>
    </source>
</evidence>
<accession>A0ABS5F746</accession>
<dbReference type="SUPFAM" id="SSF141868">
    <property type="entry name" value="EAL domain-like"/>
    <property type="match status" value="1"/>
</dbReference>
<dbReference type="Pfam" id="PF00990">
    <property type="entry name" value="GGDEF"/>
    <property type="match status" value="1"/>
</dbReference>
<evidence type="ECO:0000259" key="4">
    <source>
        <dbReference type="PROSITE" id="PS50887"/>
    </source>
</evidence>
<dbReference type="Gene3D" id="3.30.70.270">
    <property type="match status" value="1"/>
</dbReference>
<dbReference type="InterPro" id="IPR012226">
    <property type="entry name" value="Diguanyl_cyclase/Pdiesterase"/>
</dbReference>
<evidence type="ECO:0000259" key="2">
    <source>
        <dbReference type="PROSITE" id="PS50113"/>
    </source>
</evidence>
<dbReference type="Pfam" id="PF00563">
    <property type="entry name" value="EAL"/>
    <property type="match status" value="1"/>
</dbReference>
<dbReference type="PROSITE" id="PS50112">
    <property type="entry name" value="PAS"/>
    <property type="match status" value="2"/>
</dbReference>